<feature type="domain" description="C2H2-type" evidence="7">
    <location>
        <begin position="130"/>
        <end position="158"/>
    </location>
</feature>
<dbReference type="SUPFAM" id="SSF57667">
    <property type="entry name" value="beta-beta-alpha zinc fingers"/>
    <property type="match status" value="3"/>
</dbReference>
<keyword evidence="8" id="KW-1185">Reference proteome</keyword>
<dbReference type="Pfam" id="PF13894">
    <property type="entry name" value="zf-C2H2_4"/>
    <property type="match status" value="1"/>
</dbReference>
<keyword evidence="2" id="KW-0677">Repeat</keyword>
<evidence type="ECO:0000256" key="5">
    <source>
        <dbReference type="PROSITE-ProRule" id="PRU00042"/>
    </source>
</evidence>
<evidence type="ECO:0000313" key="9">
    <source>
        <dbReference type="WBParaSite" id="EN70_7135"/>
    </source>
</evidence>
<dbReference type="InterPro" id="IPR036236">
    <property type="entry name" value="Znf_C2H2_sf"/>
</dbReference>
<dbReference type="Gene3D" id="3.30.160.60">
    <property type="entry name" value="Classic Zinc Finger"/>
    <property type="match status" value="2"/>
</dbReference>
<dbReference type="PANTHER" id="PTHR24379">
    <property type="entry name" value="KRAB AND ZINC FINGER DOMAIN-CONTAINING"/>
    <property type="match status" value="1"/>
</dbReference>
<feature type="domain" description="C2H2-type" evidence="7">
    <location>
        <begin position="103"/>
        <end position="130"/>
    </location>
</feature>
<feature type="compositionally biased region" description="Polar residues" evidence="6">
    <location>
        <begin position="332"/>
        <end position="351"/>
    </location>
</feature>
<dbReference type="InterPro" id="IPR013087">
    <property type="entry name" value="Znf_C2H2_type"/>
</dbReference>
<evidence type="ECO:0000256" key="6">
    <source>
        <dbReference type="SAM" id="MobiDB-lite"/>
    </source>
</evidence>
<dbReference type="GO" id="GO:0008270">
    <property type="term" value="F:zinc ion binding"/>
    <property type="evidence" value="ECO:0007669"/>
    <property type="project" value="UniProtKB-KW"/>
</dbReference>
<dbReference type="SMART" id="SM00355">
    <property type="entry name" value="ZnF_C2H2"/>
    <property type="match status" value="6"/>
</dbReference>
<dbReference type="PROSITE" id="PS00028">
    <property type="entry name" value="ZINC_FINGER_C2H2_1"/>
    <property type="match status" value="4"/>
</dbReference>
<evidence type="ECO:0000313" key="8">
    <source>
        <dbReference type="Proteomes" id="UP000095285"/>
    </source>
</evidence>
<dbReference type="Proteomes" id="UP000095285">
    <property type="component" value="Unassembled WGS sequence"/>
</dbReference>
<sequence length="377" mass="43852">MAVNFTPPFYLQQNPNLHISYCSFQEDIRSLVQSSVLTFSSITNVPSPIHLTSDFSKLNKPINELIFSTTQNCTQPFLPLFPVPIANQYPMNLITSNITFSRRICPICGKIYESTKDLQDHVIAHHERKYECEKCARTFVSEKRLRAHELKKHSVHTTNFVKENNDERKLFECNQCDRTYETFYNFREHLAKHKGKLFRCTVCDKHLSGQSALSRHTKIHEKPHECMMCTSRFSSAYDLDCHFSYYHSTIKRFKCFHCNRVLYNYSGKLRHERLCSLKSTVIRKLPYPQTTIFQKTISRPTEIIQEPERVLVKKMSDNEDCEVIQNHPISITSISESRSGTPKATPENSTKLIPASKSKQKKTFHICDIMHDIPGFS</sequence>
<accession>A0A1I7VWS6</accession>
<evidence type="ECO:0000256" key="1">
    <source>
        <dbReference type="ARBA" id="ARBA00022723"/>
    </source>
</evidence>
<evidence type="ECO:0000256" key="2">
    <source>
        <dbReference type="ARBA" id="ARBA00022737"/>
    </source>
</evidence>
<dbReference type="eggNOG" id="KOG1721">
    <property type="taxonomic scope" value="Eukaryota"/>
</dbReference>
<dbReference type="Pfam" id="PF13912">
    <property type="entry name" value="zf-C2H2_6"/>
    <property type="match status" value="1"/>
</dbReference>
<feature type="domain" description="C2H2-type" evidence="7">
    <location>
        <begin position="198"/>
        <end position="225"/>
    </location>
</feature>
<evidence type="ECO:0000259" key="7">
    <source>
        <dbReference type="PROSITE" id="PS50157"/>
    </source>
</evidence>
<dbReference type="PROSITE" id="PS50157">
    <property type="entry name" value="ZINC_FINGER_C2H2_2"/>
    <property type="match status" value="4"/>
</dbReference>
<reference evidence="8" key="1">
    <citation type="submission" date="2012-04" db="EMBL/GenBank/DDBJ databases">
        <title>The Genome Sequence of Loa loa.</title>
        <authorList>
            <consortium name="The Broad Institute Genome Sequencing Platform"/>
            <consortium name="Broad Institute Genome Sequencing Center for Infectious Disease"/>
            <person name="Nutman T.B."/>
            <person name="Fink D.L."/>
            <person name="Russ C."/>
            <person name="Young S."/>
            <person name="Zeng Q."/>
            <person name="Gargeya S."/>
            <person name="Alvarado L."/>
            <person name="Berlin A."/>
            <person name="Chapman S.B."/>
            <person name="Chen Z."/>
            <person name="Freedman E."/>
            <person name="Gellesch M."/>
            <person name="Goldberg J."/>
            <person name="Griggs A."/>
            <person name="Gujja S."/>
            <person name="Heilman E.R."/>
            <person name="Heiman D."/>
            <person name="Howarth C."/>
            <person name="Mehta T."/>
            <person name="Neiman D."/>
            <person name="Pearson M."/>
            <person name="Roberts A."/>
            <person name="Saif S."/>
            <person name="Shea T."/>
            <person name="Shenoy N."/>
            <person name="Sisk P."/>
            <person name="Stolte C."/>
            <person name="Sykes S."/>
            <person name="White J."/>
            <person name="Yandava C."/>
            <person name="Haas B."/>
            <person name="Henn M.R."/>
            <person name="Nusbaum C."/>
            <person name="Birren B."/>
        </authorList>
    </citation>
    <scope>NUCLEOTIDE SEQUENCE [LARGE SCALE GENOMIC DNA]</scope>
</reference>
<evidence type="ECO:0000256" key="3">
    <source>
        <dbReference type="ARBA" id="ARBA00022771"/>
    </source>
</evidence>
<keyword evidence="1" id="KW-0479">Metal-binding</keyword>
<feature type="domain" description="C2H2-type" evidence="7">
    <location>
        <begin position="171"/>
        <end position="198"/>
    </location>
</feature>
<reference evidence="9" key="2">
    <citation type="submission" date="2016-11" db="UniProtKB">
        <authorList>
            <consortium name="WormBaseParasite"/>
        </authorList>
    </citation>
    <scope>IDENTIFICATION</scope>
</reference>
<dbReference type="WBParaSite" id="EN70_7135">
    <property type="protein sequence ID" value="EN70_7135"/>
    <property type="gene ID" value="EN70_7135"/>
</dbReference>
<feature type="region of interest" description="Disordered" evidence="6">
    <location>
        <begin position="332"/>
        <end position="357"/>
    </location>
</feature>
<dbReference type="PANTHER" id="PTHR24379:SF121">
    <property type="entry name" value="C2H2-TYPE DOMAIN-CONTAINING PROTEIN"/>
    <property type="match status" value="1"/>
</dbReference>
<protein>
    <submittedName>
        <fullName evidence="9">Zinc finger protein</fullName>
    </submittedName>
</protein>
<dbReference type="Pfam" id="PF00096">
    <property type="entry name" value="zf-C2H2"/>
    <property type="match status" value="1"/>
</dbReference>
<dbReference type="STRING" id="7209.A0A1I7VWS6"/>
<name>A0A1I7VWS6_LOALO</name>
<organism evidence="8 9">
    <name type="scientific">Loa loa</name>
    <name type="common">Eye worm</name>
    <name type="synonym">Filaria loa</name>
    <dbReference type="NCBI Taxonomy" id="7209"/>
    <lineage>
        <taxon>Eukaryota</taxon>
        <taxon>Metazoa</taxon>
        <taxon>Ecdysozoa</taxon>
        <taxon>Nematoda</taxon>
        <taxon>Chromadorea</taxon>
        <taxon>Rhabditida</taxon>
        <taxon>Spirurina</taxon>
        <taxon>Spiruromorpha</taxon>
        <taxon>Filarioidea</taxon>
        <taxon>Onchocercidae</taxon>
        <taxon>Loa</taxon>
    </lineage>
</organism>
<proteinExistence type="predicted"/>
<keyword evidence="3 5" id="KW-0863">Zinc-finger</keyword>
<keyword evidence="4" id="KW-0862">Zinc</keyword>
<evidence type="ECO:0000256" key="4">
    <source>
        <dbReference type="ARBA" id="ARBA00022833"/>
    </source>
</evidence>
<dbReference type="AlphaFoldDB" id="A0A1I7VWS6"/>